<evidence type="ECO:0000256" key="1">
    <source>
        <dbReference type="SAM" id="MobiDB-lite"/>
    </source>
</evidence>
<evidence type="ECO:0000313" key="4">
    <source>
        <dbReference type="Proteomes" id="UP000050996"/>
    </source>
</evidence>
<evidence type="ECO:0000313" key="3">
    <source>
        <dbReference type="EMBL" id="KQL20422.1"/>
    </source>
</evidence>
<dbReference type="RefSeq" id="WP_053476963.1">
    <property type="nucleotide sequence ID" value="NZ_CP041305.1"/>
</dbReference>
<keyword evidence="2" id="KW-0472">Membrane</keyword>
<proteinExistence type="predicted"/>
<sequence length="224" mass="24860">MDKDKGPLNFLKKLLSKDEQSDKKPGKYQYLLLVLLFGAAIMLVSNIFFKDKTADTSLPVFNNQAGAKNEEDVATFGKEQPEGNSVIADYERAYETQIKEILDDIVGVEGATVLVNVDATEQKVLEKNTTSKTQTTDETDREGGKRKVEDQSKEEQLVIIREGEKEVPIVLETKKPKIRGVAIVAKGAENIQVKSWIIEAVSRGLDVPSHRISVMPKKTKAKGE</sequence>
<keyword evidence="2" id="KW-0812">Transmembrane</keyword>
<feature type="region of interest" description="Disordered" evidence="1">
    <location>
        <begin position="128"/>
        <end position="154"/>
    </location>
</feature>
<gene>
    <name evidence="3" type="ORF">AN957_18730</name>
</gene>
<organism evidence="3 4">
    <name type="scientific">Cytobacillus solani</name>
    <dbReference type="NCBI Taxonomy" id="1637975"/>
    <lineage>
        <taxon>Bacteria</taxon>
        <taxon>Bacillati</taxon>
        <taxon>Bacillota</taxon>
        <taxon>Bacilli</taxon>
        <taxon>Bacillales</taxon>
        <taxon>Bacillaceae</taxon>
        <taxon>Cytobacillus</taxon>
    </lineage>
</organism>
<dbReference type="InterPro" id="IPR014195">
    <property type="entry name" value="Spore_III_AG"/>
</dbReference>
<evidence type="ECO:0000256" key="2">
    <source>
        <dbReference type="SAM" id="Phobius"/>
    </source>
</evidence>
<keyword evidence="2" id="KW-1133">Transmembrane helix</keyword>
<dbReference type="Proteomes" id="UP000050996">
    <property type="component" value="Unassembled WGS sequence"/>
</dbReference>
<dbReference type="NCBIfam" id="TIGR02830">
    <property type="entry name" value="spore_III_AG"/>
    <property type="match status" value="1"/>
</dbReference>
<keyword evidence="4" id="KW-1185">Reference proteome</keyword>
<dbReference type="PATRIC" id="fig|1637975.4.peg.3701"/>
<feature type="transmembrane region" description="Helical" evidence="2">
    <location>
        <begin position="30"/>
        <end position="49"/>
    </location>
</feature>
<reference evidence="3 4" key="1">
    <citation type="submission" date="2015-09" db="EMBL/GenBank/DDBJ databases">
        <title>Genome sequencing project for genomic taxonomy and phylogenomics of Bacillus-like bacteria.</title>
        <authorList>
            <person name="Liu B."/>
            <person name="Wang J."/>
            <person name="Zhu Y."/>
            <person name="Liu G."/>
            <person name="Chen Q."/>
            <person name="Chen Z."/>
            <person name="Lan J."/>
            <person name="Che J."/>
            <person name="Ge C."/>
            <person name="Shi H."/>
            <person name="Pan Z."/>
            <person name="Liu X."/>
        </authorList>
    </citation>
    <scope>NUCLEOTIDE SEQUENCE [LARGE SCALE GENOMIC DNA]</scope>
    <source>
        <strain evidence="3 4">FJAT-18043</strain>
    </source>
</reference>
<dbReference type="AlphaFoldDB" id="A0A0Q3QRX9"/>
<comment type="caution">
    <text evidence="3">The sequence shown here is derived from an EMBL/GenBank/DDBJ whole genome shotgun (WGS) entry which is preliminary data.</text>
</comment>
<dbReference type="EMBL" id="LJIX01000006">
    <property type="protein sequence ID" value="KQL20422.1"/>
    <property type="molecule type" value="Genomic_DNA"/>
</dbReference>
<accession>A0A0Q3QRX9</accession>
<feature type="compositionally biased region" description="Basic and acidic residues" evidence="1">
    <location>
        <begin position="141"/>
        <end position="154"/>
    </location>
</feature>
<dbReference type="STRING" id="1637975.AN957_18730"/>
<protein>
    <submittedName>
        <fullName evidence="3">Stage III sporulation protein AG</fullName>
    </submittedName>
</protein>
<name>A0A0Q3QRX9_9BACI</name>